<dbReference type="Pfam" id="PF03629">
    <property type="entry name" value="SASA"/>
    <property type="match status" value="1"/>
</dbReference>
<feature type="domain" description="Sialate O-acetylesterase" evidence="2">
    <location>
        <begin position="277"/>
        <end position="491"/>
    </location>
</feature>
<evidence type="ECO:0000313" key="3">
    <source>
        <dbReference type="EMBL" id="CBW38039.1"/>
    </source>
</evidence>
<evidence type="ECO:0000313" key="4">
    <source>
        <dbReference type="Proteomes" id="UP000000339"/>
    </source>
</evidence>
<sequence>MTRNVEELFGGVVTAPHQIPFTYKSSVGGETFISLPFYPVTGVVTINGGMQVPLDNFEIDGNTLNLGRALSKDDVVYCLFDKILSPEDTSKGIRIYKFQAVGGETEFTPDFTSYGVQSLYIGGEYKTPDIEYSYNSTTGKVSLQTALTAGVWVVAEMSVKQPNISPAFDRSIQEIARSANVKDSEVIVSTDTISLLDDKKVVYDSAAQIIYGLPIIPDGSVISSVSDGKLTYNPGDVQVDLIPVPTSAGALEIKLASEIGANGVGVGDTTVGEILKQDIFVIGITGQSNAAGSNNGGPNPASDKVVVWNGSNNTWGSSDYTQPPFSMSTPTGNNGNNNVALAFAHRLVDEHKAKKVYIIYDAVGGRSITDWMGDGVNSVRYASFKTKVESALTTPELVAAGKTKLDFLIWFQGEEDALTDNVTTYRDKFRTLDLQFRAESWMTSVTPMFVMGMSGLHTRYQVWQAQLNYCENYNRNCIYVNSAGLKTQYDIDQTGDYTHFLGQSLWEHGYDRIWNALNSKGSTHRSHLTPFYARGAGPWKGESDAIALFSSLISIDSATNNFPLNGPAAQGSISWGLNCSADGNYTMAGGHTVATDNTCNYSIGWGREITFGPGCAYSASFGYRHTLNQWGQFAAGVGHNLSSSYECALGRYSLYTTEQANKVIFQFGIGLTKRRKNAVTIREDGAIEMSVKSAHDPAQNGEMVIYAESNTSLRIKVRGTDGVVRSAVLPLS</sequence>
<proteinExistence type="predicted"/>
<reference evidence="3 4" key="1">
    <citation type="journal article" date="2010" name="J. Bacteriol.">
        <title>A conserved acetyl esterase domain targets diverse bacteriophages to the Vi capsular receptor of Salmonella enterica serovar Typhi.</title>
        <authorList>
            <person name="Pickard D."/>
            <person name="Toribio A.L."/>
            <person name="Petty N.K."/>
            <person name="van Tonder A."/>
            <person name="Yu L."/>
            <person name="Goulding D."/>
            <person name="Barrell B."/>
            <person name="Rance R."/>
            <person name="Harris D."/>
            <person name="Wetter M."/>
            <person name="Wain J."/>
            <person name="Choudhary J."/>
            <person name="Thomson N."/>
            <person name="Dougan G."/>
        </authorList>
    </citation>
    <scope>NUCLEOTIDE SEQUENCE [LARGE SCALE GENOMIC DNA]</scope>
</reference>
<dbReference type="GO" id="GO:0016787">
    <property type="term" value="F:hydrolase activity"/>
    <property type="evidence" value="ECO:0007669"/>
    <property type="project" value="UniProtKB-KW"/>
</dbReference>
<gene>
    <name evidence="3" type="ORF">Vi01_171c</name>
</gene>
<keyword evidence="1" id="KW-0378">Hydrolase</keyword>
<accession>E1XTI0</accession>
<dbReference type="EMBL" id="FQ312032">
    <property type="protein sequence ID" value="CBW38039.1"/>
    <property type="molecule type" value="Genomic_DNA"/>
</dbReference>
<dbReference type="InterPro" id="IPR036514">
    <property type="entry name" value="SGNH_hydro_sf"/>
</dbReference>
<dbReference type="PANTHER" id="PTHR31988:SF19">
    <property type="entry name" value="9-O-ACETYL-N-ACETYLNEURAMINIC ACID DEACETYLASE-RELATED"/>
    <property type="match status" value="1"/>
</dbReference>
<dbReference type="PANTHER" id="PTHR31988">
    <property type="entry name" value="ESTERASE, PUTATIVE (DUF303)-RELATED"/>
    <property type="match status" value="1"/>
</dbReference>
<dbReference type="Proteomes" id="UP000000339">
    <property type="component" value="Segment"/>
</dbReference>
<dbReference type="SUPFAM" id="SSF52266">
    <property type="entry name" value="SGNH hydrolase"/>
    <property type="match status" value="1"/>
</dbReference>
<organismHost>
    <name type="scientific">Salmonella typhi</name>
    <dbReference type="NCBI Taxonomy" id="90370"/>
</organismHost>
<name>E1XTI0_BPSAV</name>
<evidence type="ECO:0000256" key="1">
    <source>
        <dbReference type="ARBA" id="ARBA00022801"/>
    </source>
</evidence>
<dbReference type="Gene3D" id="3.30.2020.50">
    <property type="match status" value="1"/>
</dbReference>
<evidence type="ECO:0000259" key="2">
    <source>
        <dbReference type="Pfam" id="PF03629"/>
    </source>
</evidence>
<protein>
    <submittedName>
        <fullName evidence="3">Maturation/adhesion protein</fullName>
    </submittedName>
</protein>
<keyword evidence="4" id="KW-1185">Reference proteome</keyword>
<organism evidence="3 4">
    <name type="scientific">Salmonella phage ViI</name>
    <dbReference type="NCBI Taxonomy" id="1987993"/>
    <lineage>
        <taxon>Viruses</taxon>
        <taxon>Duplodnaviria</taxon>
        <taxon>Heunggongvirae</taxon>
        <taxon>Uroviricota</taxon>
        <taxon>Caudoviricetes</taxon>
        <taxon>Pantevenvirales</taxon>
        <taxon>Ackermannviridae</taxon>
        <taxon>Cvivirinae</taxon>
        <taxon>Kuttervirus</taxon>
    </lineage>
</organism>
<dbReference type="InterPro" id="IPR011049">
    <property type="entry name" value="Serralysin-like_metalloprot_C"/>
</dbReference>
<dbReference type="InterPro" id="IPR052940">
    <property type="entry name" value="Carb_Esterase_6"/>
</dbReference>
<dbReference type="SUPFAM" id="SSF101967">
    <property type="entry name" value="Adhesin YadA, collagen-binding domain"/>
    <property type="match status" value="1"/>
</dbReference>
<dbReference type="InterPro" id="IPR005181">
    <property type="entry name" value="SASA"/>
</dbReference>
<dbReference type="Gene3D" id="3.40.50.1110">
    <property type="entry name" value="SGNH hydrolase"/>
    <property type="match status" value="1"/>
</dbReference>